<feature type="chain" id="PRO_5003268082" evidence="3">
    <location>
        <begin position="18"/>
        <end position="866"/>
    </location>
</feature>
<dbReference type="GO" id="GO:0001227">
    <property type="term" value="F:DNA-binding transcription repressor activity, RNA polymerase II-specific"/>
    <property type="evidence" value="ECO:0007669"/>
    <property type="project" value="InterPro"/>
</dbReference>
<accession>F1KUJ9</accession>
<dbReference type="InterPro" id="IPR006608">
    <property type="entry name" value="CC2D1A/B_DM14"/>
</dbReference>
<dbReference type="Pfam" id="PF21528">
    <property type="entry name" value="CC2D1A-B_DM14"/>
    <property type="match status" value="2"/>
</dbReference>
<dbReference type="SUPFAM" id="SSF49562">
    <property type="entry name" value="C2 domain (Calcium/lipid-binding domain, CaLB)"/>
    <property type="match status" value="1"/>
</dbReference>
<evidence type="ECO:0000256" key="1">
    <source>
        <dbReference type="ARBA" id="ARBA00010672"/>
    </source>
</evidence>
<feature type="domain" description="C2" evidence="4">
    <location>
        <begin position="694"/>
        <end position="826"/>
    </location>
</feature>
<keyword evidence="3" id="KW-0732">Signal</keyword>
<proteinExistence type="evidence at transcript level"/>
<evidence type="ECO:0000256" key="3">
    <source>
        <dbReference type="SAM" id="SignalP"/>
    </source>
</evidence>
<feature type="signal peptide" evidence="3">
    <location>
        <begin position="1"/>
        <end position="17"/>
    </location>
</feature>
<reference evidence="5" key="1">
    <citation type="journal article" date="2011" name="Genome Res.">
        <title>Deep small RNA sequencing from the nematode Ascaris reveals conservation, functional diversification, and novel developmental profiles.</title>
        <authorList>
            <person name="Wang J."/>
            <person name="Czech B."/>
            <person name="Crunk A."/>
            <person name="Wallace A."/>
            <person name="Mitreva M."/>
            <person name="Hannon G.J."/>
            <person name="Davis R.E."/>
        </authorList>
    </citation>
    <scope>NUCLEOTIDE SEQUENCE</scope>
</reference>
<sequence length="866" mass="95188">MISQLSLFISLIKLSREAVVIGACRRRAIGMQLLRKVNVEKHHRNRGVLASPPSNMDFSSIEAATYGDVENDEELMAELLALEADEKAKATGTRASAPAPPTKQIANQQRAPPAADMRGRPPGGVQLSPQILSEVIKDIPDEDLLTDDDDIDDPELLNELANLVDEESGEVAGAKTPVSQQSTIAVDIAMVQRLQQLNTDYTAAVKTANAEGNSAKARRYQRAVDKIQELLKKVQSGKQIDESEIPVAIRGPAAPAVTKLPPPPVPQRPSIASASAVDSNSSNPPAVPPHRVSTSDVNELKDKAAMLEEKSISADNSGAPPVVSREGSHKLNVEQIKSLLRSRREAYVQNAQLANSAGDKTAAYEYYTVAKQFDEAITAVNNGEVTECDESELPPAPVPYRPKKKETVPTTPKTLIEGLQQRLEKYKSMCDQSRQENNDRKYRMNSRIVKQYEEAIRAVRANRSIVITELPCPPGYPPLPTATGSASAKPKPPYPTAAGGAVTPSAASVARMRQANEVGPLAPVATSIAGQLPQSRQGQQLDFLLKRQLLFKQAALAARKKGDIQTAKKYLISAKGFDQMIQASRSGLPVDIKKAPIPPQLQTSTEALKPALSEQRSLDVDQIIEGSSEEIFAAMERDLIHQVKLCEENRLAFTKLGDVTRVKLFEQWSSNSKRDLILLRQVAKNGSSVPRFHYETRQFPSVDVCADINEDHLELQIVRVVNAKLPSGWQPSDGNIFVKYEFAFPHESHQSGKTKLVAGTNSPEFNEKVLLSIKRQSKQLLRVVKRNCLKFEVYQKGGFLRSDKLLGTADCKLALLEEKAHIHESVDLMEGRRPAGGKIEFKIRIREPLGEKKLSLQNEKWLILDT</sequence>
<evidence type="ECO:0000256" key="2">
    <source>
        <dbReference type="SAM" id="MobiDB-lite"/>
    </source>
</evidence>
<dbReference type="AlphaFoldDB" id="F1KUJ9"/>
<feature type="region of interest" description="Disordered" evidence="2">
    <location>
        <begin position="388"/>
        <end position="409"/>
    </location>
</feature>
<dbReference type="Gene3D" id="2.60.40.150">
    <property type="entry name" value="C2 domain"/>
    <property type="match status" value="1"/>
</dbReference>
<dbReference type="PANTHER" id="PTHR13076:SF9">
    <property type="entry name" value="COILED-COIL AND C2 DOMAIN-CONTAINING PROTEIN 1-LIKE"/>
    <property type="match status" value="1"/>
</dbReference>
<dbReference type="PANTHER" id="PTHR13076">
    <property type="entry name" value="COILED-COIL AND C2 DOMAIN-CONTAINING PROTEIN 1-LIKE"/>
    <property type="match status" value="1"/>
</dbReference>
<dbReference type="Pfam" id="PF00168">
    <property type="entry name" value="C2"/>
    <property type="match status" value="1"/>
</dbReference>
<feature type="region of interest" description="Disordered" evidence="2">
    <location>
        <begin position="89"/>
        <end position="126"/>
    </location>
</feature>
<dbReference type="CDD" id="cd08690">
    <property type="entry name" value="C2_Freud-1"/>
    <property type="match status" value="1"/>
</dbReference>
<dbReference type="EMBL" id="JI166121">
    <property type="protein sequence ID" value="ADY41553.1"/>
    <property type="molecule type" value="mRNA"/>
</dbReference>
<dbReference type="InterPro" id="IPR039725">
    <property type="entry name" value="CC2D1A/B"/>
</dbReference>
<feature type="region of interest" description="Disordered" evidence="2">
    <location>
        <begin position="255"/>
        <end position="297"/>
    </location>
</feature>
<comment type="similarity">
    <text evidence="1">Belongs to the CC2D1 family.</text>
</comment>
<dbReference type="InterPro" id="IPR037772">
    <property type="entry name" value="C2_Freud"/>
</dbReference>
<protein>
    <submittedName>
        <fullName evidence="5">Coiled-coil and C2 domain-containing protein 1</fullName>
    </submittedName>
</protein>
<feature type="compositionally biased region" description="Low complexity" evidence="2">
    <location>
        <begin position="268"/>
        <end position="284"/>
    </location>
</feature>
<feature type="region of interest" description="Disordered" evidence="2">
    <location>
        <begin position="476"/>
        <end position="501"/>
    </location>
</feature>
<evidence type="ECO:0000259" key="4">
    <source>
        <dbReference type="PROSITE" id="PS50004"/>
    </source>
</evidence>
<dbReference type="InterPro" id="IPR035892">
    <property type="entry name" value="C2_domain_sf"/>
</dbReference>
<dbReference type="InterPro" id="IPR000008">
    <property type="entry name" value="C2_dom"/>
</dbReference>
<evidence type="ECO:0000313" key="5">
    <source>
        <dbReference type="EMBL" id="ADY41553.1"/>
    </source>
</evidence>
<dbReference type="PROSITE" id="PS50004">
    <property type="entry name" value="C2"/>
    <property type="match status" value="1"/>
</dbReference>
<organism evidence="5">
    <name type="scientific">Ascaris suum</name>
    <name type="common">Pig roundworm</name>
    <name type="synonym">Ascaris lumbricoides</name>
    <dbReference type="NCBI Taxonomy" id="6253"/>
    <lineage>
        <taxon>Eukaryota</taxon>
        <taxon>Metazoa</taxon>
        <taxon>Ecdysozoa</taxon>
        <taxon>Nematoda</taxon>
        <taxon>Chromadorea</taxon>
        <taxon>Rhabditida</taxon>
        <taxon>Spirurina</taxon>
        <taxon>Ascaridomorpha</taxon>
        <taxon>Ascaridoidea</taxon>
        <taxon>Ascarididae</taxon>
        <taxon>Ascaris</taxon>
    </lineage>
</organism>
<name>F1KUJ9_ASCSU</name>
<dbReference type="SMART" id="SM00239">
    <property type="entry name" value="C2"/>
    <property type="match status" value="1"/>
</dbReference>
<dbReference type="SMART" id="SM00685">
    <property type="entry name" value="DM14"/>
    <property type="match status" value="4"/>
</dbReference>